<proteinExistence type="predicted"/>
<comment type="caution">
    <text evidence="2">The sequence shown here is derived from an EMBL/GenBank/DDBJ whole genome shotgun (WGS) entry which is preliminary data.</text>
</comment>
<protein>
    <submittedName>
        <fullName evidence="2">Uncharacterized protein</fullName>
    </submittedName>
</protein>
<feature type="region of interest" description="Disordered" evidence="1">
    <location>
        <begin position="96"/>
        <end position="117"/>
    </location>
</feature>
<accession>A0A1Q3BH12</accession>
<gene>
    <name evidence="2" type="ORF">CFOL_v3_10726</name>
</gene>
<dbReference type="AlphaFoldDB" id="A0A1Q3BH12"/>
<sequence>MGLNESYGGIRSQILMMSPLPIVSQAYSLISQEESHRGIMKGAGGRGDVPSMFYSNNFKMKEGGVRCEYCNWTMHKKENCYKLIGYPSGHRLYKGQKGDFPSTNQRSIKGGEPTKKYATHNSMSELSADMNADQPTASLSLMVFTPYQYQQILRLLNKDTTKDEPAEHVANLAGIFTSLMSVYTGDEWIIESGANDHMTANLKCLNSAKPYVSNHASVNCC</sequence>
<evidence type="ECO:0000256" key="1">
    <source>
        <dbReference type="SAM" id="MobiDB-lite"/>
    </source>
</evidence>
<name>A0A1Q3BH12_CEPFO</name>
<dbReference type="Proteomes" id="UP000187406">
    <property type="component" value="Unassembled WGS sequence"/>
</dbReference>
<evidence type="ECO:0000313" key="3">
    <source>
        <dbReference type="Proteomes" id="UP000187406"/>
    </source>
</evidence>
<dbReference type="InParanoid" id="A0A1Q3BH12"/>
<dbReference type="EMBL" id="BDDD01000529">
    <property type="protein sequence ID" value="GAV67218.1"/>
    <property type="molecule type" value="Genomic_DNA"/>
</dbReference>
<organism evidence="2 3">
    <name type="scientific">Cephalotus follicularis</name>
    <name type="common">Albany pitcher plant</name>
    <dbReference type="NCBI Taxonomy" id="3775"/>
    <lineage>
        <taxon>Eukaryota</taxon>
        <taxon>Viridiplantae</taxon>
        <taxon>Streptophyta</taxon>
        <taxon>Embryophyta</taxon>
        <taxon>Tracheophyta</taxon>
        <taxon>Spermatophyta</taxon>
        <taxon>Magnoliopsida</taxon>
        <taxon>eudicotyledons</taxon>
        <taxon>Gunneridae</taxon>
        <taxon>Pentapetalae</taxon>
        <taxon>rosids</taxon>
        <taxon>fabids</taxon>
        <taxon>Oxalidales</taxon>
        <taxon>Cephalotaceae</taxon>
        <taxon>Cephalotus</taxon>
    </lineage>
</organism>
<keyword evidence="3" id="KW-1185">Reference proteome</keyword>
<evidence type="ECO:0000313" key="2">
    <source>
        <dbReference type="EMBL" id="GAV67218.1"/>
    </source>
</evidence>
<reference evidence="3" key="1">
    <citation type="submission" date="2016-04" db="EMBL/GenBank/DDBJ databases">
        <title>Cephalotus genome sequencing.</title>
        <authorList>
            <person name="Fukushima K."/>
            <person name="Hasebe M."/>
            <person name="Fang X."/>
        </authorList>
    </citation>
    <scope>NUCLEOTIDE SEQUENCE [LARGE SCALE GENOMIC DNA]</scope>
    <source>
        <strain evidence="3">cv. St1</strain>
    </source>
</reference>
<dbReference type="OrthoDB" id="1748863at2759"/>
<dbReference type="PANTHER" id="PTHR34222:SF82">
    <property type="entry name" value="CCHC-TYPE DOMAIN-CONTAINING PROTEIN"/>
    <property type="match status" value="1"/>
</dbReference>
<dbReference type="PANTHER" id="PTHR34222">
    <property type="entry name" value="GAG_PRE-INTEGRS DOMAIN-CONTAINING PROTEIN"/>
    <property type="match status" value="1"/>
</dbReference>